<dbReference type="EMBL" id="CP011125">
    <property type="protein sequence ID" value="AKF08376.1"/>
    <property type="molecule type" value="Genomic_DNA"/>
</dbReference>
<dbReference type="AlphaFoldDB" id="A0A0F6YJR6"/>
<gene>
    <name evidence="1" type="ORF">DB32_005525</name>
</gene>
<keyword evidence="2" id="KW-1185">Reference proteome</keyword>
<name>A0A0F6YJR6_9BACT</name>
<organism evidence="1 2">
    <name type="scientific">Sandaracinus amylolyticus</name>
    <dbReference type="NCBI Taxonomy" id="927083"/>
    <lineage>
        <taxon>Bacteria</taxon>
        <taxon>Pseudomonadati</taxon>
        <taxon>Myxococcota</taxon>
        <taxon>Polyangia</taxon>
        <taxon>Polyangiales</taxon>
        <taxon>Sandaracinaceae</taxon>
        <taxon>Sandaracinus</taxon>
    </lineage>
</organism>
<dbReference type="Pfam" id="PF19692">
    <property type="entry name" value="DUF6193"/>
    <property type="match status" value="1"/>
</dbReference>
<dbReference type="Proteomes" id="UP000034883">
    <property type="component" value="Chromosome"/>
</dbReference>
<dbReference type="KEGG" id="samy:DB32_005525"/>
<accession>A0A0F6YJR6</accession>
<evidence type="ECO:0000313" key="1">
    <source>
        <dbReference type="EMBL" id="AKF08376.1"/>
    </source>
</evidence>
<dbReference type="InterPro" id="IPR045682">
    <property type="entry name" value="DUF6193"/>
</dbReference>
<reference evidence="1 2" key="1">
    <citation type="submission" date="2015-03" db="EMBL/GenBank/DDBJ databases">
        <title>Genome assembly of Sandaracinus amylolyticus DSM 53668.</title>
        <authorList>
            <person name="Sharma G."/>
            <person name="Subramanian S."/>
        </authorList>
    </citation>
    <scope>NUCLEOTIDE SEQUENCE [LARGE SCALE GENOMIC DNA]</scope>
    <source>
        <strain evidence="1 2">DSM 53668</strain>
    </source>
</reference>
<protein>
    <submittedName>
        <fullName evidence="1">Uncharacterized protein</fullName>
    </submittedName>
</protein>
<sequence>MEEELHASARALAEQLAAAGIDASVRGEGVHRRVVSTPVEGRSVLVHCFWYERAIAGRMIGLNPANARSRLHAPCAPYEGPEYLVIVRDHGVDVADGRTRDAAEAVLCARLWSAGVGLDELVRHVPFIDEHPRAMRALARRIDPRLHLVVGGDLWAYAEDRACEVTLRPEGMACRFLVGQVQVALGAPVDDVPGAVAAWLLDGLSVAALARVAGVEIERHAEVLETDPARWHWLHVRDRIANPHDVLAPLRELLAALAQSPIATRFYSYSSLSQLCFSASSHHPWVDADLPVIAPGRDGTYLVHDRDGEPERCGLRRAVERVEATLARSKVPPFFGSAPHWELPLLTEALARQGSALRPELVRTGEFHRLVVADSSGVKQCDVDGLFVTFSHHTEHVFAHWPTLDEAVVAIRRYLGGGTILHEIAADPHASRRGKYVPPS</sequence>
<proteinExistence type="predicted"/>
<evidence type="ECO:0000313" key="2">
    <source>
        <dbReference type="Proteomes" id="UP000034883"/>
    </source>
</evidence>